<keyword evidence="3" id="KW-1185">Reference proteome</keyword>
<evidence type="ECO:0000256" key="1">
    <source>
        <dbReference type="SAM" id="MobiDB-lite"/>
    </source>
</evidence>
<name>A0A4Y9XT91_9AGAM</name>
<dbReference type="OrthoDB" id="2749434at2759"/>
<dbReference type="AlphaFoldDB" id="A0A4Y9XT91"/>
<dbReference type="Proteomes" id="UP000298327">
    <property type="component" value="Unassembled WGS sequence"/>
</dbReference>
<feature type="non-terminal residue" evidence="2">
    <location>
        <position position="231"/>
    </location>
</feature>
<sequence length="231" mass="26375">MCRIVRAVDQRHSASSLNPPRLHTGGTPALERYRSYLLFLISLLSLVAMSIPESETTSSSSKFLFTPPHGKDRKHVFSQQPLERRKIPRYLIPLPSARVKPPELKYGWRIGEKKFWDLIHSHFEDAIQYSMFPELDDDGNEPETPPEEPNRLYIESDATFFGLAIIDSILKYLDIKVTDAHRSLIKVDYLCDSEGKPDIGLVVASTYTNRALLEPYFSKLKNLVSPNEDAK</sequence>
<proteinExistence type="predicted"/>
<organism evidence="2 3">
    <name type="scientific">Dentipellis fragilis</name>
    <dbReference type="NCBI Taxonomy" id="205917"/>
    <lineage>
        <taxon>Eukaryota</taxon>
        <taxon>Fungi</taxon>
        <taxon>Dikarya</taxon>
        <taxon>Basidiomycota</taxon>
        <taxon>Agaricomycotina</taxon>
        <taxon>Agaricomycetes</taxon>
        <taxon>Russulales</taxon>
        <taxon>Hericiaceae</taxon>
        <taxon>Dentipellis</taxon>
    </lineage>
</organism>
<gene>
    <name evidence="2" type="ORF">EVG20_g10846</name>
</gene>
<protein>
    <submittedName>
        <fullName evidence="2">Uncharacterized protein</fullName>
    </submittedName>
</protein>
<comment type="caution">
    <text evidence="2">The sequence shown here is derived from an EMBL/GenBank/DDBJ whole genome shotgun (WGS) entry which is preliminary data.</text>
</comment>
<accession>A0A4Y9XT91</accession>
<evidence type="ECO:0000313" key="3">
    <source>
        <dbReference type="Proteomes" id="UP000298327"/>
    </source>
</evidence>
<reference evidence="2 3" key="1">
    <citation type="submission" date="2019-02" db="EMBL/GenBank/DDBJ databases">
        <title>Genome sequencing of the rare red list fungi Dentipellis fragilis.</title>
        <authorList>
            <person name="Buettner E."/>
            <person name="Kellner H."/>
        </authorList>
    </citation>
    <scope>NUCLEOTIDE SEQUENCE [LARGE SCALE GENOMIC DNA]</scope>
    <source>
        <strain evidence="2 3">DSM 105465</strain>
    </source>
</reference>
<dbReference type="EMBL" id="SEOQ01001438">
    <property type="protein sequence ID" value="TFY51769.1"/>
    <property type="molecule type" value="Genomic_DNA"/>
</dbReference>
<feature type="region of interest" description="Disordered" evidence="1">
    <location>
        <begin position="58"/>
        <end position="78"/>
    </location>
</feature>
<evidence type="ECO:0000313" key="2">
    <source>
        <dbReference type="EMBL" id="TFY51769.1"/>
    </source>
</evidence>